<proteinExistence type="predicted"/>
<comment type="caution">
    <text evidence="1">The sequence shown here is derived from an EMBL/GenBank/DDBJ whole genome shotgun (WGS) entry which is preliminary data.</text>
</comment>
<sequence>MRLRVTNLPIHRQLVTWTLPPKGTSKVNFNGTFFQDQLAIRVCVVVRVARGAVMGSLSKRVIDLLDINCVEALETFKAIQFDADLGLQNVIFEGDSLSVVLAILHGNGSLSSFGHLMDAFRAIVGSFHHYGCVYVGRLGNRVARGLIRLVKHGPQFST</sequence>
<evidence type="ECO:0000313" key="2">
    <source>
        <dbReference type="Proteomes" id="UP001060215"/>
    </source>
</evidence>
<organism evidence="1 2">
    <name type="scientific">Camellia lanceoleosa</name>
    <dbReference type="NCBI Taxonomy" id="1840588"/>
    <lineage>
        <taxon>Eukaryota</taxon>
        <taxon>Viridiplantae</taxon>
        <taxon>Streptophyta</taxon>
        <taxon>Embryophyta</taxon>
        <taxon>Tracheophyta</taxon>
        <taxon>Spermatophyta</taxon>
        <taxon>Magnoliopsida</taxon>
        <taxon>eudicotyledons</taxon>
        <taxon>Gunneridae</taxon>
        <taxon>Pentapetalae</taxon>
        <taxon>asterids</taxon>
        <taxon>Ericales</taxon>
        <taxon>Theaceae</taxon>
        <taxon>Camellia</taxon>
    </lineage>
</organism>
<dbReference type="Proteomes" id="UP001060215">
    <property type="component" value="Chromosome 9"/>
</dbReference>
<accession>A0ACC0GW48</accession>
<keyword evidence="2" id="KW-1185">Reference proteome</keyword>
<evidence type="ECO:0000313" key="1">
    <source>
        <dbReference type="EMBL" id="KAI8004753.1"/>
    </source>
</evidence>
<reference evidence="1 2" key="1">
    <citation type="journal article" date="2022" name="Plant J.">
        <title>Chromosome-level genome of Camellia lanceoleosa provides a valuable resource for understanding genome evolution and self-incompatibility.</title>
        <authorList>
            <person name="Gong W."/>
            <person name="Xiao S."/>
            <person name="Wang L."/>
            <person name="Liao Z."/>
            <person name="Chang Y."/>
            <person name="Mo W."/>
            <person name="Hu G."/>
            <person name="Li W."/>
            <person name="Zhao G."/>
            <person name="Zhu H."/>
            <person name="Hu X."/>
            <person name="Ji K."/>
            <person name="Xiang X."/>
            <person name="Song Q."/>
            <person name="Yuan D."/>
            <person name="Jin S."/>
            <person name="Zhang L."/>
        </authorList>
    </citation>
    <scope>NUCLEOTIDE SEQUENCE [LARGE SCALE GENOMIC DNA]</scope>
    <source>
        <strain evidence="1">SQ_2022a</strain>
    </source>
</reference>
<protein>
    <submittedName>
        <fullName evidence="1">Uncharacterized protein</fullName>
    </submittedName>
</protein>
<name>A0ACC0GW48_9ERIC</name>
<gene>
    <name evidence="1" type="ORF">LOK49_LG08G00996</name>
</gene>
<dbReference type="EMBL" id="CM045766">
    <property type="protein sequence ID" value="KAI8004753.1"/>
    <property type="molecule type" value="Genomic_DNA"/>
</dbReference>